<organism evidence="1 2">
    <name type="scientific">Rhizophagus irregularis</name>
    <dbReference type="NCBI Taxonomy" id="588596"/>
    <lineage>
        <taxon>Eukaryota</taxon>
        <taxon>Fungi</taxon>
        <taxon>Fungi incertae sedis</taxon>
        <taxon>Mucoromycota</taxon>
        <taxon>Glomeromycotina</taxon>
        <taxon>Glomeromycetes</taxon>
        <taxon>Glomerales</taxon>
        <taxon>Glomeraceae</taxon>
        <taxon>Rhizophagus</taxon>
    </lineage>
</organism>
<name>A0A2I1G0R8_9GLOM</name>
<evidence type="ECO:0000313" key="2">
    <source>
        <dbReference type="Proteomes" id="UP000234323"/>
    </source>
</evidence>
<proteinExistence type="predicted"/>
<dbReference type="Proteomes" id="UP000234323">
    <property type="component" value="Unassembled WGS sequence"/>
</dbReference>
<reference evidence="1 2" key="1">
    <citation type="submission" date="2015-10" db="EMBL/GenBank/DDBJ databases">
        <title>Genome analyses suggest a sexual origin of heterokaryosis in a supposedly ancient asexual fungus.</title>
        <authorList>
            <person name="Ropars J."/>
            <person name="Sedzielewska K."/>
            <person name="Noel J."/>
            <person name="Charron P."/>
            <person name="Farinelli L."/>
            <person name="Marton T."/>
            <person name="Kruger M."/>
            <person name="Pelin A."/>
            <person name="Brachmann A."/>
            <person name="Corradi N."/>
        </authorList>
    </citation>
    <scope>NUCLEOTIDE SEQUENCE [LARGE SCALE GENOMIC DNA]</scope>
    <source>
        <strain evidence="1 2">A4</strain>
    </source>
</reference>
<evidence type="ECO:0000313" key="1">
    <source>
        <dbReference type="EMBL" id="PKY40220.1"/>
    </source>
</evidence>
<gene>
    <name evidence="1" type="ORF">RhiirA4_538675</name>
</gene>
<dbReference type="AlphaFoldDB" id="A0A2I1G0R8"/>
<comment type="caution">
    <text evidence="1">The sequence shown here is derived from an EMBL/GenBank/DDBJ whole genome shotgun (WGS) entry which is preliminary data.</text>
</comment>
<keyword evidence="2" id="KW-1185">Reference proteome</keyword>
<sequence length="124" mass="14390">MGSFGPKFFISVRMNSTIFGVKEQNKNKLEFLLKSLTRLNNQTHSTNRILPTIFVISQERDEPLMGIKENIRMLSTKPFKMAQLADSVTGLLRLNEEGSSKFLQMNHSIFFIRNMAQEFLKQFQ</sequence>
<protein>
    <submittedName>
        <fullName evidence="1">Uncharacterized protein</fullName>
    </submittedName>
</protein>
<accession>A0A2I1G0R8</accession>
<dbReference type="EMBL" id="LLXI01000092">
    <property type="protein sequence ID" value="PKY40220.1"/>
    <property type="molecule type" value="Genomic_DNA"/>
</dbReference>